<name>A0A8K0UQA8_9AGAR</name>
<sequence>MASLESCTPIFPSLRLPPPRRKAFLDDSSSLDETLSDDGATPRQGYIERLAEQYRKMASLPSELEPPSRPTSPGLSTRATDLQGLILRAVEDSHFEPSHPKWGHVSRLVRMASTSRRRGAAPGVRVGEKVEVDVGDYVFVMPDTEEGWEECERRWAARKLNAPAATSRDAKGKGKARETKSKYWSNGPAKKPRLSAEVLREEEEDPVSKEDRVTNRVLSWQAEVVRAELPEVPTVETPVSAVAVVAKTNMAKPVPRPKRQSPLEFPVVKHAGPSNSGKPGRGMQESKSVPSQPEADVEMLSPERPKTPPSVKEVPEPMDISSPMGIADISEASFLPPSFPSHLETSTPKDAEKVKQGSITEKHKPAPIYPRPFLYSSPPSPPPSHTSPFSPARPGQYSPQRLGMSSSLPIISPSARIRTKGESRPLKRSRPLTPPDDDVFVTGVSKKIRTDAPNDNERLTSSAPLPPSSPPVVTPPLSKPNSPPQRVGLVRTGSGLGNAKGLPVPETPNRKELPCLTDLLASSRRSKPRPRPPSRKTKLSKDSIIPDDGGESSNHNPDPPHKDVLPTLQDDEDAIPEVSPAKTYFSSPASGSSQSTPQSLKRRPRSPISPLFGTGGLGIGRFSPQFTSTQRRDAAGSSLSQSIFRRGFGAHQESQHSQSSAPGLVKGSSGMFGMYNSQFDVEAQVGHVSDLLDRDVDFGEFLKDLGEVEEEDVDAQQDEEVEV</sequence>
<feature type="region of interest" description="Disordered" evidence="1">
    <location>
        <begin position="57"/>
        <end position="79"/>
    </location>
</feature>
<feature type="compositionally biased region" description="Basic and acidic residues" evidence="1">
    <location>
        <begin position="347"/>
        <end position="364"/>
    </location>
</feature>
<dbReference type="OrthoDB" id="3218262at2759"/>
<feature type="compositionally biased region" description="Polar residues" evidence="1">
    <location>
        <begin position="397"/>
        <end position="409"/>
    </location>
</feature>
<feature type="compositionally biased region" description="Pro residues" evidence="1">
    <location>
        <begin position="464"/>
        <end position="483"/>
    </location>
</feature>
<feature type="compositionally biased region" description="Low complexity" evidence="1">
    <location>
        <begin position="586"/>
        <end position="599"/>
    </location>
</feature>
<organism evidence="2 3">
    <name type="scientific">Cristinia sonorae</name>
    <dbReference type="NCBI Taxonomy" id="1940300"/>
    <lineage>
        <taxon>Eukaryota</taxon>
        <taxon>Fungi</taxon>
        <taxon>Dikarya</taxon>
        <taxon>Basidiomycota</taxon>
        <taxon>Agaricomycotina</taxon>
        <taxon>Agaricomycetes</taxon>
        <taxon>Agaricomycetidae</taxon>
        <taxon>Agaricales</taxon>
        <taxon>Pleurotineae</taxon>
        <taxon>Stephanosporaceae</taxon>
        <taxon>Cristinia</taxon>
    </lineage>
</organism>
<proteinExistence type="predicted"/>
<protein>
    <submittedName>
        <fullName evidence="2">Uncharacterized protein</fullName>
    </submittedName>
</protein>
<dbReference type="Proteomes" id="UP000813824">
    <property type="component" value="Unassembled WGS sequence"/>
</dbReference>
<comment type="caution">
    <text evidence="2">The sequence shown here is derived from an EMBL/GenBank/DDBJ whole genome shotgun (WGS) entry which is preliminary data.</text>
</comment>
<dbReference type="EMBL" id="JAEVFJ010000016">
    <property type="protein sequence ID" value="KAH8100370.1"/>
    <property type="molecule type" value="Genomic_DNA"/>
</dbReference>
<feature type="compositionally biased region" description="Basic and acidic residues" evidence="1">
    <location>
        <begin position="168"/>
        <end position="181"/>
    </location>
</feature>
<feature type="compositionally biased region" description="Basic and acidic residues" evidence="1">
    <location>
        <begin position="448"/>
        <end position="458"/>
    </location>
</feature>
<feature type="region of interest" description="Disordered" evidence="1">
    <location>
        <begin position="160"/>
        <end position="212"/>
    </location>
</feature>
<gene>
    <name evidence="2" type="ORF">BXZ70DRAFT_186919</name>
</gene>
<evidence type="ECO:0000313" key="3">
    <source>
        <dbReference type="Proteomes" id="UP000813824"/>
    </source>
</evidence>
<reference evidence="2" key="1">
    <citation type="journal article" date="2021" name="New Phytol.">
        <title>Evolutionary innovations through gain and loss of genes in the ectomycorrhizal Boletales.</title>
        <authorList>
            <person name="Wu G."/>
            <person name="Miyauchi S."/>
            <person name="Morin E."/>
            <person name="Kuo A."/>
            <person name="Drula E."/>
            <person name="Varga T."/>
            <person name="Kohler A."/>
            <person name="Feng B."/>
            <person name="Cao Y."/>
            <person name="Lipzen A."/>
            <person name="Daum C."/>
            <person name="Hundley H."/>
            <person name="Pangilinan J."/>
            <person name="Johnson J."/>
            <person name="Barry K."/>
            <person name="LaButti K."/>
            <person name="Ng V."/>
            <person name="Ahrendt S."/>
            <person name="Min B."/>
            <person name="Choi I.G."/>
            <person name="Park H."/>
            <person name="Plett J.M."/>
            <person name="Magnuson J."/>
            <person name="Spatafora J.W."/>
            <person name="Nagy L.G."/>
            <person name="Henrissat B."/>
            <person name="Grigoriev I.V."/>
            <person name="Yang Z.L."/>
            <person name="Xu J."/>
            <person name="Martin F.M."/>
        </authorList>
    </citation>
    <scope>NUCLEOTIDE SEQUENCE</scope>
    <source>
        <strain evidence="2">KKN 215</strain>
    </source>
</reference>
<keyword evidence="3" id="KW-1185">Reference proteome</keyword>
<evidence type="ECO:0000313" key="2">
    <source>
        <dbReference type="EMBL" id="KAH8100370.1"/>
    </source>
</evidence>
<feature type="region of interest" description="Disordered" evidence="1">
    <location>
        <begin position="252"/>
        <end position="637"/>
    </location>
</feature>
<feature type="compositionally biased region" description="Basic residues" evidence="1">
    <location>
        <begin position="524"/>
        <end position="538"/>
    </location>
</feature>
<dbReference type="AlphaFoldDB" id="A0A8K0UQA8"/>
<evidence type="ECO:0000256" key="1">
    <source>
        <dbReference type="SAM" id="MobiDB-lite"/>
    </source>
</evidence>
<accession>A0A8K0UQA8</accession>
<feature type="region of interest" description="Disordered" evidence="1">
    <location>
        <begin position="1"/>
        <end position="44"/>
    </location>
</feature>